<dbReference type="Proteomes" id="UP000054241">
    <property type="component" value="Unassembled WGS sequence"/>
</dbReference>
<dbReference type="SUPFAM" id="SSF88713">
    <property type="entry name" value="Glycoside hydrolase/deacetylase"/>
    <property type="match status" value="1"/>
</dbReference>
<gene>
    <name evidence="4" type="ORF">AQI88_25230</name>
</gene>
<proteinExistence type="predicted"/>
<dbReference type="InterPro" id="IPR011330">
    <property type="entry name" value="Glyco_hydro/deAcase_b/a-brl"/>
</dbReference>
<name>A0A101NI98_9ACTN</name>
<evidence type="ECO:0000259" key="3">
    <source>
        <dbReference type="PROSITE" id="PS51677"/>
    </source>
</evidence>
<dbReference type="CDD" id="cd10918">
    <property type="entry name" value="CE4_NodB_like_5s_6s"/>
    <property type="match status" value="1"/>
</dbReference>
<sequence length="260" mass="27918">MVVDASVSRDAAAPAARGRTRRGPSAWVAMYHSVSDCRQDPHDITVTPGRLDRQLAWLCGRGLRGVSVRELLAARARGEERGLVGLTFDDGYADFVTAALPVLHRWQCTATVFLVAGRLGGENDWETYGPCKPLLDADGVRRAAASGMEIASHGLTHTDLTGLPDDLLHAEVHESRTLLAGITGGEVGGFCYPYGTVDERVRAAVRSVGYRYACAIAPGSAAAGDLALPRIHIRQADTAVHLELKRRLARAWGRALEKTA</sequence>
<keyword evidence="2" id="KW-0732">Signal</keyword>
<dbReference type="RefSeq" id="WP_067003376.1">
    <property type="nucleotide sequence ID" value="NZ_BNDU01000006.1"/>
</dbReference>
<dbReference type="PANTHER" id="PTHR34216">
    <property type="match status" value="1"/>
</dbReference>
<feature type="domain" description="NodB homology" evidence="3">
    <location>
        <begin position="82"/>
        <end position="260"/>
    </location>
</feature>
<evidence type="ECO:0000313" key="5">
    <source>
        <dbReference type="Proteomes" id="UP000054241"/>
    </source>
</evidence>
<dbReference type="OrthoDB" id="9782872at2"/>
<organism evidence="4 5">
    <name type="scientific">Streptomyces cellostaticus</name>
    <dbReference type="NCBI Taxonomy" id="67285"/>
    <lineage>
        <taxon>Bacteria</taxon>
        <taxon>Bacillati</taxon>
        <taxon>Actinomycetota</taxon>
        <taxon>Actinomycetes</taxon>
        <taxon>Kitasatosporales</taxon>
        <taxon>Streptomycetaceae</taxon>
        <taxon>Streptomyces</taxon>
    </lineage>
</organism>
<evidence type="ECO:0000256" key="2">
    <source>
        <dbReference type="ARBA" id="ARBA00022729"/>
    </source>
</evidence>
<dbReference type="GO" id="GO:0005576">
    <property type="term" value="C:extracellular region"/>
    <property type="evidence" value="ECO:0007669"/>
    <property type="project" value="UniProtKB-SubCell"/>
</dbReference>
<comment type="subcellular location">
    <subcellularLocation>
        <location evidence="1">Secreted</location>
    </subcellularLocation>
</comment>
<dbReference type="PANTHER" id="PTHR34216:SF3">
    <property type="entry name" value="POLY-BETA-1,6-N-ACETYL-D-GLUCOSAMINE N-DEACETYLASE"/>
    <property type="match status" value="1"/>
</dbReference>
<evidence type="ECO:0000313" key="4">
    <source>
        <dbReference type="EMBL" id="KUM93714.1"/>
    </source>
</evidence>
<reference evidence="4 5" key="1">
    <citation type="submission" date="2015-10" db="EMBL/GenBank/DDBJ databases">
        <title>Draft genome sequence of Streptomyces cellostaticus DSM 40189, type strain for the species Streptomyces cellostaticus.</title>
        <authorList>
            <person name="Ruckert C."/>
            <person name="Winkler A."/>
            <person name="Kalinowski J."/>
            <person name="Kampfer P."/>
            <person name="Glaeser S."/>
        </authorList>
    </citation>
    <scope>NUCLEOTIDE SEQUENCE [LARGE SCALE GENOMIC DNA]</scope>
    <source>
        <strain evidence="4 5">DSM 40189</strain>
    </source>
</reference>
<dbReference type="AlphaFoldDB" id="A0A101NI98"/>
<protein>
    <submittedName>
        <fullName evidence="4">Polysaccharide deacetylase</fullName>
    </submittedName>
</protein>
<accession>A0A101NI98</accession>
<dbReference type="GO" id="GO:0005975">
    <property type="term" value="P:carbohydrate metabolic process"/>
    <property type="evidence" value="ECO:0007669"/>
    <property type="project" value="InterPro"/>
</dbReference>
<dbReference type="PROSITE" id="PS51677">
    <property type="entry name" value="NODB"/>
    <property type="match status" value="1"/>
</dbReference>
<dbReference type="EMBL" id="LMWL01000044">
    <property type="protein sequence ID" value="KUM93714.1"/>
    <property type="molecule type" value="Genomic_DNA"/>
</dbReference>
<dbReference type="InterPro" id="IPR002509">
    <property type="entry name" value="NODB_dom"/>
</dbReference>
<dbReference type="Pfam" id="PF01522">
    <property type="entry name" value="Polysacc_deac_1"/>
    <property type="match status" value="1"/>
</dbReference>
<dbReference type="InterPro" id="IPR051398">
    <property type="entry name" value="Polysacch_Deacetylase"/>
</dbReference>
<dbReference type="STRING" id="67285.AQI88_25230"/>
<evidence type="ECO:0000256" key="1">
    <source>
        <dbReference type="ARBA" id="ARBA00004613"/>
    </source>
</evidence>
<comment type="caution">
    <text evidence="4">The sequence shown here is derived from an EMBL/GenBank/DDBJ whole genome shotgun (WGS) entry which is preliminary data.</text>
</comment>
<keyword evidence="5" id="KW-1185">Reference proteome</keyword>
<dbReference type="Gene3D" id="3.20.20.370">
    <property type="entry name" value="Glycoside hydrolase/deacetylase"/>
    <property type="match status" value="1"/>
</dbReference>
<dbReference type="GO" id="GO:0016810">
    <property type="term" value="F:hydrolase activity, acting on carbon-nitrogen (but not peptide) bonds"/>
    <property type="evidence" value="ECO:0007669"/>
    <property type="project" value="InterPro"/>
</dbReference>